<evidence type="ECO:0000313" key="3">
    <source>
        <dbReference type="Proteomes" id="UP001224926"/>
    </source>
</evidence>
<proteinExistence type="predicted"/>
<feature type="compositionally biased region" description="Basic and acidic residues" evidence="1">
    <location>
        <begin position="278"/>
        <end position="290"/>
    </location>
</feature>
<evidence type="ECO:0000313" key="2">
    <source>
        <dbReference type="EMBL" id="WMT08794.1"/>
    </source>
</evidence>
<protein>
    <recommendedName>
        <fullName evidence="4">Type I restriction enzyme R protein N-terminal domain-containing protein</fullName>
    </recommendedName>
</protein>
<dbReference type="AlphaFoldDB" id="A0AAF0T6S5"/>
<evidence type="ECO:0008006" key="4">
    <source>
        <dbReference type="Google" id="ProtNLM"/>
    </source>
</evidence>
<reference evidence="2 3" key="1">
    <citation type="submission" date="2022-07" db="EMBL/GenBank/DDBJ databases">
        <title>Two temperate virus in Haloterrigena jeotgali A29.</title>
        <authorList>
            <person name="Deng X."/>
        </authorList>
    </citation>
    <scope>NUCLEOTIDE SEQUENCE [LARGE SCALE GENOMIC DNA]</scope>
    <source>
        <strain evidence="2 3">A29</strain>
    </source>
</reference>
<evidence type="ECO:0000256" key="1">
    <source>
        <dbReference type="SAM" id="MobiDB-lite"/>
    </source>
</evidence>
<dbReference type="RefSeq" id="WP_049964501.1">
    <property type="nucleotide sequence ID" value="NZ_CP101873.1"/>
</dbReference>
<dbReference type="EMBL" id="CP101873">
    <property type="protein sequence ID" value="WMT08794.1"/>
    <property type="molecule type" value="Genomic_DNA"/>
</dbReference>
<feature type="compositionally biased region" description="Acidic residues" evidence="1">
    <location>
        <begin position="263"/>
        <end position="273"/>
    </location>
</feature>
<keyword evidence="3" id="KW-1185">Reference proteome</keyword>
<dbReference type="GeneID" id="84213071"/>
<feature type="region of interest" description="Disordered" evidence="1">
    <location>
        <begin position="225"/>
        <end position="290"/>
    </location>
</feature>
<organism evidence="2 3">
    <name type="scientific">Natrinema thermotolerans</name>
    <dbReference type="NCBI Taxonomy" id="121872"/>
    <lineage>
        <taxon>Archaea</taxon>
        <taxon>Methanobacteriati</taxon>
        <taxon>Methanobacteriota</taxon>
        <taxon>Stenosarchaea group</taxon>
        <taxon>Halobacteria</taxon>
        <taxon>Halobacteriales</taxon>
        <taxon>Natrialbaceae</taxon>
        <taxon>Natrinema</taxon>
    </lineage>
</organism>
<dbReference type="GeneID" id="39860759"/>
<dbReference type="Proteomes" id="UP001224926">
    <property type="component" value="Chromosome"/>
</dbReference>
<name>A0AAF0T6S5_9EURY</name>
<sequence>MPPLDIRSYTARAEALVDASPPTTLRDTRRWLVEPLLETLGWDVRADSCRADRDVDDVHLEYVPTVDSVPALFVAVEPATDSLDGSRANALRRAMAWTGVDRAIYTNGRDFLLLAGTSDIDYRTVRLADLPDAESVLANYTRSTLGSRLERHSRELVARQLAVERPVLVDSIVDRLTAATTQGEAYAPEFEAAAERFLDQLVVAFAEQQPASGDGPAVSVRFSESAITDDGPTREGTAESPTAAGDAALEADDPTESERDESGDGSPGEEADTATDSRSGKPGDEGRGDGEYVVRFFNERGSIGAIGHSTSDGALVEAADYLLDRGLAGVDPPWRPDGSDRTVLNDDPVGADGSPMAAPKRLSNGLVLETAGSVSERATRVKSLADRAGLRAMLTGDWDREAQ</sequence>
<feature type="region of interest" description="Disordered" evidence="1">
    <location>
        <begin position="330"/>
        <end position="358"/>
    </location>
</feature>
<gene>
    <name evidence="2" type="ORF">NP511_03980</name>
</gene>
<accession>A0AAF0T6S5</accession>